<feature type="chain" id="PRO_5043054478" evidence="1">
    <location>
        <begin position="20"/>
        <end position="213"/>
    </location>
</feature>
<accession>A0AAN6RPH3</accession>
<keyword evidence="1" id="KW-0732">Signal</keyword>
<name>A0AAN6RPH3_9PEZI</name>
<evidence type="ECO:0000313" key="3">
    <source>
        <dbReference type="Proteomes" id="UP001303889"/>
    </source>
</evidence>
<sequence>MAAIITVFAAGIAVVQVACETVPIVPHDMYSSSVGVLGCKIDTNRIASWPMAVDCDNICVRVSYGGRSLELLRVDQSAGSYDIAYDAYNYLVTGQSATVNPIYGGIVNMEVEQVPADECVKYLRVSGLALSAPNSMNFVAACLSQPDSWIARNYLLFNIYDPVCHWGYDELCSLNLAVSNQPSCPHTLGTTSGRLPDTVFNVQYGTGAVVPAL</sequence>
<proteinExistence type="predicted"/>
<keyword evidence="3" id="KW-1185">Reference proteome</keyword>
<feature type="signal peptide" evidence="1">
    <location>
        <begin position="1"/>
        <end position="19"/>
    </location>
</feature>
<evidence type="ECO:0000313" key="2">
    <source>
        <dbReference type="EMBL" id="KAK3897396.1"/>
    </source>
</evidence>
<dbReference type="PANTHER" id="PTHR38850">
    <property type="entry name" value="CERATO-PLATANIN"/>
    <property type="match status" value="1"/>
</dbReference>
<dbReference type="AlphaFoldDB" id="A0AAN6RPH3"/>
<protein>
    <submittedName>
        <fullName evidence="2">Uncharacterized protein</fullName>
    </submittedName>
</protein>
<evidence type="ECO:0000256" key="1">
    <source>
        <dbReference type="SAM" id="SignalP"/>
    </source>
</evidence>
<gene>
    <name evidence="2" type="ORF">C8A05DRAFT_47978</name>
</gene>
<dbReference type="EMBL" id="MU856178">
    <property type="protein sequence ID" value="KAK3897396.1"/>
    <property type="molecule type" value="Genomic_DNA"/>
</dbReference>
<reference evidence="2" key="1">
    <citation type="journal article" date="2023" name="Mol. Phylogenet. Evol.">
        <title>Genome-scale phylogeny and comparative genomics of the fungal order Sordariales.</title>
        <authorList>
            <person name="Hensen N."/>
            <person name="Bonometti L."/>
            <person name="Westerberg I."/>
            <person name="Brannstrom I.O."/>
            <person name="Guillou S."/>
            <person name="Cros-Aarteil S."/>
            <person name="Calhoun S."/>
            <person name="Haridas S."/>
            <person name="Kuo A."/>
            <person name="Mondo S."/>
            <person name="Pangilinan J."/>
            <person name="Riley R."/>
            <person name="LaButti K."/>
            <person name="Andreopoulos B."/>
            <person name="Lipzen A."/>
            <person name="Chen C."/>
            <person name="Yan M."/>
            <person name="Daum C."/>
            <person name="Ng V."/>
            <person name="Clum A."/>
            <person name="Steindorff A."/>
            <person name="Ohm R.A."/>
            <person name="Martin F."/>
            <person name="Silar P."/>
            <person name="Natvig D.O."/>
            <person name="Lalanne C."/>
            <person name="Gautier V."/>
            <person name="Ament-Velasquez S.L."/>
            <person name="Kruys A."/>
            <person name="Hutchinson M.I."/>
            <person name="Powell A.J."/>
            <person name="Barry K."/>
            <person name="Miller A.N."/>
            <person name="Grigoriev I.V."/>
            <person name="Debuchy R."/>
            <person name="Gladieux P."/>
            <person name="Hiltunen Thoren M."/>
            <person name="Johannesson H."/>
        </authorList>
    </citation>
    <scope>NUCLEOTIDE SEQUENCE</scope>
    <source>
        <strain evidence="2">CBS 103.79</strain>
    </source>
</reference>
<organism evidence="2 3">
    <name type="scientific">Staphylotrichum tortipilum</name>
    <dbReference type="NCBI Taxonomy" id="2831512"/>
    <lineage>
        <taxon>Eukaryota</taxon>
        <taxon>Fungi</taxon>
        <taxon>Dikarya</taxon>
        <taxon>Ascomycota</taxon>
        <taxon>Pezizomycotina</taxon>
        <taxon>Sordariomycetes</taxon>
        <taxon>Sordariomycetidae</taxon>
        <taxon>Sordariales</taxon>
        <taxon>Chaetomiaceae</taxon>
        <taxon>Staphylotrichum</taxon>
    </lineage>
</organism>
<dbReference type="InterPro" id="IPR036908">
    <property type="entry name" value="RlpA-like_sf"/>
</dbReference>
<dbReference type="Proteomes" id="UP001303889">
    <property type="component" value="Unassembled WGS sequence"/>
</dbReference>
<comment type="caution">
    <text evidence="2">The sequence shown here is derived from an EMBL/GenBank/DDBJ whole genome shotgun (WGS) entry which is preliminary data.</text>
</comment>
<dbReference type="Gene3D" id="2.40.40.10">
    <property type="entry name" value="RlpA-like domain"/>
    <property type="match status" value="1"/>
</dbReference>
<reference evidence="2" key="2">
    <citation type="submission" date="2023-05" db="EMBL/GenBank/DDBJ databases">
        <authorList>
            <consortium name="Lawrence Berkeley National Laboratory"/>
            <person name="Steindorff A."/>
            <person name="Hensen N."/>
            <person name="Bonometti L."/>
            <person name="Westerberg I."/>
            <person name="Brannstrom I.O."/>
            <person name="Guillou S."/>
            <person name="Cros-Aarteil S."/>
            <person name="Calhoun S."/>
            <person name="Haridas S."/>
            <person name="Kuo A."/>
            <person name="Mondo S."/>
            <person name="Pangilinan J."/>
            <person name="Riley R."/>
            <person name="Labutti K."/>
            <person name="Andreopoulos B."/>
            <person name="Lipzen A."/>
            <person name="Chen C."/>
            <person name="Yanf M."/>
            <person name="Daum C."/>
            <person name="Ng V."/>
            <person name="Clum A."/>
            <person name="Ohm R."/>
            <person name="Martin F."/>
            <person name="Silar P."/>
            <person name="Natvig D."/>
            <person name="Lalanne C."/>
            <person name="Gautier V."/>
            <person name="Ament-Velasquez S.L."/>
            <person name="Kruys A."/>
            <person name="Hutchinson M.I."/>
            <person name="Powell A.J."/>
            <person name="Barry K."/>
            <person name="Miller A.N."/>
            <person name="Grigoriev I.V."/>
            <person name="Debuchy R."/>
            <person name="Gladieux P."/>
            <person name="Thoren M.H."/>
            <person name="Johannesson H."/>
        </authorList>
    </citation>
    <scope>NUCLEOTIDE SEQUENCE</scope>
    <source>
        <strain evidence="2">CBS 103.79</strain>
    </source>
</reference>
<dbReference type="PANTHER" id="PTHR38850:SF2">
    <property type="entry name" value="CERATO-PLATANIN"/>
    <property type="match status" value="1"/>
</dbReference>